<feature type="transmembrane region" description="Helical" evidence="2">
    <location>
        <begin position="311"/>
        <end position="331"/>
    </location>
</feature>
<sequence>MGYIHACTLRWSLQREGKLRFSANLRLLTASRHSLPNSFIPNTIYLFGIMLAYGSTSLIFLSLNPELARLLDKKYKSDDTTGVHMNGIALLTLGAGFVLQAAFTQWALVGTKITTWSSNPLNVARACMVDEAEGYRVLQRQGRCMMSVHLAKEDAMALKPIPKQRPSITAHRDVRRVLYLLWALPILGGIWGGGIQGYLLRGSRNGILGRSWSLIPIFSGSTDTNCSAKQCTNGTSILNVGWSASNGTAGTFGGVLLIIALQSVVTLSLHCAELLVNLARDEKIYRKLIGPIGTNGHYNSIFEAFTSWETILLFTLKAGVHWVFGLAINMQFQLGVNMHPPQIFYFAGFSLIAAIFGLFLSLRKPKGPLPATYGHIQTIADIVDEWAISGCMFWGVKPNEPDLTGTSTHPLKMPDYNKFYGGQKDYSHTGPGVTVVEIPLDTFSPITPATPGSGNPFPDYPSPPPYNPYFAHQQQQTPPVQSFTQWTQQGQHGYAHDQPSYSSMNSRYSNQSGHSSYSAYSNLSAQPFLQGHRPY</sequence>
<feature type="transmembrane region" description="Helical" evidence="2">
    <location>
        <begin position="343"/>
        <end position="362"/>
    </location>
</feature>
<accession>A0AAN7AJV7</accession>
<feature type="region of interest" description="Disordered" evidence="1">
    <location>
        <begin position="471"/>
        <end position="517"/>
    </location>
</feature>
<feature type="transmembrane region" description="Helical" evidence="2">
    <location>
        <begin position="44"/>
        <end position="63"/>
    </location>
</feature>
<evidence type="ECO:0000313" key="3">
    <source>
        <dbReference type="EMBL" id="KAK4189878.1"/>
    </source>
</evidence>
<feature type="transmembrane region" description="Helical" evidence="2">
    <location>
        <begin position="83"/>
        <end position="103"/>
    </location>
</feature>
<evidence type="ECO:0000256" key="2">
    <source>
        <dbReference type="SAM" id="Phobius"/>
    </source>
</evidence>
<keyword evidence="2" id="KW-1133">Transmembrane helix</keyword>
<evidence type="ECO:0000313" key="4">
    <source>
        <dbReference type="Proteomes" id="UP001302126"/>
    </source>
</evidence>
<organism evidence="3 4">
    <name type="scientific">Podospora australis</name>
    <dbReference type="NCBI Taxonomy" id="1536484"/>
    <lineage>
        <taxon>Eukaryota</taxon>
        <taxon>Fungi</taxon>
        <taxon>Dikarya</taxon>
        <taxon>Ascomycota</taxon>
        <taxon>Pezizomycotina</taxon>
        <taxon>Sordariomycetes</taxon>
        <taxon>Sordariomycetidae</taxon>
        <taxon>Sordariales</taxon>
        <taxon>Podosporaceae</taxon>
        <taxon>Podospora</taxon>
    </lineage>
</organism>
<reference evidence="3" key="1">
    <citation type="journal article" date="2023" name="Mol. Phylogenet. Evol.">
        <title>Genome-scale phylogeny and comparative genomics of the fungal order Sordariales.</title>
        <authorList>
            <person name="Hensen N."/>
            <person name="Bonometti L."/>
            <person name="Westerberg I."/>
            <person name="Brannstrom I.O."/>
            <person name="Guillou S."/>
            <person name="Cros-Aarteil S."/>
            <person name="Calhoun S."/>
            <person name="Haridas S."/>
            <person name="Kuo A."/>
            <person name="Mondo S."/>
            <person name="Pangilinan J."/>
            <person name="Riley R."/>
            <person name="LaButti K."/>
            <person name="Andreopoulos B."/>
            <person name="Lipzen A."/>
            <person name="Chen C."/>
            <person name="Yan M."/>
            <person name="Daum C."/>
            <person name="Ng V."/>
            <person name="Clum A."/>
            <person name="Steindorff A."/>
            <person name="Ohm R.A."/>
            <person name="Martin F."/>
            <person name="Silar P."/>
            <person name="Natvig D.O."/>
            <person name="Lalanne C."/>
            <person name="Gautier V."/>
            <person name="Ament-Velasquez S.L."/>
            <person name="Kruys A."/>
            <person name="Hutchinson M.I."/>
            <person name="Powell A.J."/>
            <person name="Barry K."/>
            <person name="Miller A.N."/>
            <person name="Grigoriev I.V."/>
            <person name="Debuchy R."/>
            <person name="Gladieux P."/>
            <person name="Hiltunen Thoren M."/>
            <person name="Johannesson H."/>
        </authorList>
    </citation>
    <scope>NUCLEOTIDE SEQUENCE</scope>
    <source>
        <strain evidence="3">PSN309</strain>
    </source>
</reference>
<keyword evidence="4" id="KW-1185">Reference proteome</keyword>
<feature type="compositionally biased region" description="Polar residues" evidence="1">
    <location>
        <begin position="499"/>
        <end position="517"/>
    </location>
</feature>
<evidence type="ECO:0000256" key="1">
    <source>
        <dbReference type="SAM" id="MobiDB-lite"/>
    </source>
</evidence>
<comment type="caution">
    <text evidence="3">The sequence shown here is derived from an EMBL/GenBank/DDBJ whole genome shotgun (WGS) entry which is preliminary data.</text>
</comment>
<feature type="transmembrane region" description="Helical" evidence="2">
    <location>
        <begin position="252"/>
        <end position="276"/>
    </location>
</feature>
<keyword evidence="2" id="KW-0812">Transmembrane</keyword>
<dbReference type="EMBL" id="MU864371">
    <property type="protein sequence ID" value="KAK4189878.1"/>
    <property type="molecule type" value="Genomic_DNA"/>
</dbReference>
<keyword evidence="2" id="KW-0472">Membrane</keyword>
<gene>
    <name evidence="3" type="ORF">QBC35DRAFT_492005</name>
</gene>
<protein>
    <submittedName>
        <fullName evidence="3">Uncharacterized protein</fullName>
    </submittedName>
</protein>
<proteinExistence type="predicted"/>
<feature type="compositionally biased region" description="Polar residues" evidence="1">
    <location>
        <begin position="472"/>
        <end position="491"/>
    </location>
</feature>
<reference evidence="3" key="2">
    <citation type="submission" date="2023-05" db="EMBL/GenBank/DDBJ databases">
        <authorList>
            <consortium name="Lawrence Berkeley National Laboratory"/>
            <person name="Steindorff A."/>
            <person name="Hensen N."/>
            <person name="Bonometti L."/>
            <person name="Westerberg I."/>
            <person name="Brannstrom I.O."/>
            <person name="Guillou S."/>
            <person name="Cros-Aarteil S."/>
            <person name="Calhoun S."/>
            <person name="Haridas S."/>
            <person name="Kuo A."/>
            <person name="Mondo S."/>
            <person name="Pangilinan J."/>
            <person name="Riley R."/>
            <person name="Labutti K."/>
            <person name="Andreopoulos B."/>
            <person name="Lipzen A."/>
            <person name="Chen C."/>
            <person name="Yanf M."/>
            <person name="Daum C."/>
            <person name="Ng V."/>
            <person name="Clum A."/>
            <person name="Ohm R."/>
            <person name="Martin F."/>
            <person name="Silar P."/>
            <person name="Natvig D."/>
            <person name="Lalanne C."/>
            <person name="Gautier V."/>
            <person name="Ament-Velasquez S.L."/>
            <person name="Kruys A."/>
            <person name="Hutchinson M.I."/>
            <person name="Powell A.J."/>
            <person name="Barry K."/>
            <person name="Miller A.N."/>
            <person name="Grigoriev I.V."/>
            <person name="Debuchy R."/>
            <person name="Gladieux P."/>
            <person name="Thoren M.H."/>
            <person name="Johannesson H."/>
        </authorList>
    </citation>
    <scope>NUCLEOTIDE SEQUENCE</scope>
    <source>
        <strain evidence="3">PSN309</strain>
    </source>
</reference>
<feature type="transmembrane region" description="Helical" evidence="2">
    <location>
        <begin position="177"/>
        <end position="199"/>
    </location>
</feature>
<dbReference type="AlphaFoldDB" id="A0AAN7AJV7"/>
<dbReference type="Proteomes" id="UP001302126">
    <property type="component" value="Unassembled WGS sequence"/>
</dbReference>
<name>A0AAN7AJV7_9PEZI</name>